<keyword evidence="5" id="KW-1185">Reference proteome</keyword>
<dbReference type="Proteomes" id="UP000318864">
    <property type="component" value="Unassembled WGS sequence"/>
</dbReference>
<dbReference type="Gene3D" id="1.10.10.10">
    <property type="entry name" value="Winged helix-like DNA-binding domain superfamily/Winged helix DNA-binding domain"/>
    <property type="match status" value="1"/>
</dbReference>
<dbReference type="CDD" id="cd09124">
    <property type="entry name" value="PLDc_like_TrmB_middle"/>
    <property type="match status" value="1"/>
</dbReference>
<dbReference type="InterPro" id="IPR002831">
    <property type="entry name" value="Tscrpt_reg_TrmB_N"/>
</dbReference>
<feature type="domain" description="Transcription regulator TrmB N-terminal" evidence="2">
    <location>
        <begin position="10"/>
        <end position="67"/>
    </location>
</feature>
<dbReference type="Pfam" id="PF11495">
    <property type="entry name" value="Regulator_TrmB"/>
    <property type="match status" value="1"/>
</dbReference>
<dbReference type="InterPro" id="IPR021586">
    <property type="entry name" value="Tscrpt_reg_TrmB_C"/>
</dbReference>
<feature type="domain" description="Transcription regulator TrmB C-terminal" evidence="3">
    <location>
        <begin position="111"/>
        <end position="346"/>
    </location>
</feature>
<dbReference type="PANTHER" id="PTHR34293:SF1">
    <property type="entry name" value="HTH-TYPE TRANSCRIPTIONAL REGULATOR TRMBL2"/>
    <property type="match status" value="1"/>
</dbReference>
<reference evidence="4 5" key="1">
    <citation type="submission" date="2018-10" db="EMBL/GenBank/DDBJ databases">
        <title>Natronolimnobius sp. XQ-INN 246 isolated from Inner Mongolia Autonomous Region of China.</title>
        <authorList>
            <person name="Xue Q."/>
        </authorList>
    </citation>
    <scope>NUCLEOTIDE SEQUENCE [LARGE SCALE GENOMIC DNA]</scope>
    <source>
        <strain evidence="4 5">XQ-INN 246</strain>
    </source>
</reference>
<dbReference type="SUPFAM" id="SSF46785">
    <property type="entry name" value="Winged helix' DNA-binding domain"/>
    <property type="match status" value="1"/>
</dbReference>
<accession>A0A4S3TIT0</accession>
<dbReference type="AlphaFoldDB" id="A0A4S3TIT0"/>
<name>A0A4S3TIT0_9EURY</name>
<dbReference type="SUPFAM" id="SSF159071">
    <property type="entry name" value="TrmB C-terminal domain-like"/>
    <property type="match status" value="1"/>
</dbReference>
<dbReference type="InterPro" id="IPR036388">
    <property type="entry name" value="WH-like_DNA-bd_sf"/>
</dbReference>
<evidence type="ECO:0000259" key="2">
    <source>
        <dbReference type="Pfam" id="PF01978"/>
    </source>
</evidence>
<protein>
    <submittedName>
        <fullName evidence="4">TrmB family transcriptional regulator</fullName>
    </submittedName>
</protein>
<proteinExistence type="inferred from homology"/>
<dbReference type="Pfam" id="PF01978">
    <property type="entry name" value="TrmB"/>
    <property type="match status" value="1"/>
</dbReference>
<evidence type="ECO:0000256" key="1">
    <source>
        <dbReference type="ARBA" id="ARBA00007287"/>
    </source>
</evidence>
<comment type="similarity">
    <text evidence="1">Belongs to the transcriptional regulator TrmB family.</text>
</comment>
<dbReference type="PANTHER" id="PTHR34293">
    <property type="entry name" value="HTH-TYPE TRANSCRIPTIONAL REGULATOR TRMBL2"/>
    <property type="match status" value="1"/>
</dbReference>
<dbReference type="RefSeq" id="WP_141465559.1">
    <property type="nucleotide sequence ID" value="NZ_RBZW01000048.1"/>
</dbReference>
<evidence type="ECO:0000313" key="5">
    <source>
        <dbReference type="Proteomes" id="UP000318864"/>
    </source>
</evidence>
<dbReference type="OrthoDB" id="96194at2157"/>
<dbReference type="EMBL" id="RBZW01000048">
    <property type="protein sequence ID" value="THE63974.1"/>
    <property type="molecule type" value="Genomic_DNA"/>
</dbReference>
<gene>
    <name evidence="4" type="ORF">D8Y22_15310</name>
</gene>
<evidence type="ECO:0000259" key="3">
    <source>
        <dbReference type="Pfam" id="PF11495"/>
    </source>
</evidence>
<comment type="caution">
    <text evidence="4">The sequence shown here is derived from an EMBL/GenBank/DDBJ whole genome shotgun (WGS) entry which is preliminary data.</text>
</comment>
<sequence length="353" mass="39297">MDTETLRRSLKEGGLTEYEIDAYLALLEVGSAPVVTIAERSSVPAAQIYDTVRSLEDRGFVETIDRDKLHARAREPVDAIEQLREKSQMLADAADEIEERWERPNAQDYRVNVLKRRESLINNAREAIENADVSVEVAATPEQLEVLQPALRDANDRGVLTWVTLCGDGRSVDPSTLGVMQVRYRALPGPFMAIVDRRRACFAPADHHGEPYGVVINDDILTLVLHWFYLTLIWLPSEQRYVDSSRRPTYISIEGFILDVASLWHDGATIRVRVLGKRPKTGEYTEIQGELAGISAAGGTAPPREPTVTELSGYATLTIETGNRDYTIGGWGAVFEDVEAEIITVEGIEFTDP</sequence>
<evidence type="ECO:0000313" key="4">
    <source>
        <dbReference type="EMBL" id="THE63974.1"/>
    </source>
</evidence>
<organism evidence="4 5">
    <name type="scientific">Salinadaptatus halalkaliphilus</name>
    <dbReference type="NCBI Taxonomy" id="2419781"/>
    <lineage>
        <taxon>Archaea</taxon>
        <taxon>Methanobacteriati</taxon>
        <taxon>Methanobacteriota</taxon>
        <taxon>Stenosarchaea group</taxon>
        <taxon>Halobacteria</taxon>
        <taxon>Halobacteriales</taxon>
        <taxon>Natrialbaceae</taxon>
        <taxon>Salinadaptatus</taxon>
    </lineage>
</organism>
<dbReference type="InterPro" id="IPR036390">
    <property type="entry name" value="WH_DNA-bd_sf"/>
</dbReference>
<dbReference type="InterPro" id="IPR051797">
    <property type="entry name" value="TrmB-like"/>
</dbReference>